<evidence type="ECO:0000256" key="5">
    <source>
        <dbReference type="ARBA" id="ARBA00022679"/>
    </source>
</evidence>
<dbReference type="CDD" id="cd01998">
    <property type="entry name" value="MnmA_TRMU-like"/>
    <property type="match status" value="1"/>
</dbReference>
<keyword evidence="5" id="KW-0808">Transferase</keyword>
<evidence type="ECO:0000259" key="12">
    <source>
        <dbReference type="Pfam" id="PF20258"/>
    </source>
</evidence>
<dbReference type="InterPro" id="IPR014729">
    <property type="entry name" value="Rossmann-like_a/b/a_fold"/>
</dbReference>
<evidence type="ECO:0000313" key="15">
    <source>
        <dbReference type="Proteomes" id="UP000031516"/>
    </source>
</evidence>
<dbReference type="PANTHER" id="PTHR11933:SF5">
    <property type="entry name" value="MITOCHONDRIAL TRNA-SPECIFIC 2-THIOURIDYLASE 1"/>
    <property type="match status" value="1"/>
</dbReference>
<feature type="domain" description="tRNA-specific 2-thiouridylase MnmA-like C-terminal" evidence="12">
    <location>
        <begin position="332"/>
        <end position="395"/>
    </location>
</feature>
<dbReference type="Gene3D" id="2.30.30.280">
    <property type="entry name" value="Adenine nucleotide alpha hydrolases-like domains"/>
    <property type="match status" value="1"/>
</dbReference>
<dbReference type="GO" id="GO:0005739">
    <property type="term" value="C:mitochondrion"/>
    <property type="evidence" value="ECO:0007669"/>
    <property type="project" value="TreeGrafter"/>
</dbReference>
<protein>
    <recommendedName>
        <fullName evidence="3">tRNA-5-taurinomethyluridine 2-sulfurtransferase</fullName>
        <ecNumber evidence="3">2.8.1.14</ecNumber>
    </recommendedName>
</protein>
<comment type="similarity">
    <text evidence="2">Belongs to the MnmA/TRMU family.</text>
</comment>
<feature type="domain" description="tRNA-specific 2-thiouridylase MnmA-like central" evidence="13">
    <location>
        <begin position="228"/>
        <end position="300"/>
    </location>
</feature>
<dbReference type="GO" id="GO:0000049">
    <property type="term" value="F:tRNA binding"/>
    <property type="evidence" value="ECO:0007669"/>
    <property type="project" value="UniProtKB-KW"/>
</dbReference>
<keyword evidence="7" id="KW-0547">Nucleotide-binding</keyword>
<keyword evidence="4" id="KW-0820">tRNA-binding</keyword>
<evidence type="ECO:0000256" key="7">
    <source>
        <dbReference type="ARBA" id="ARBA00022741"/>
    </source>
</evidence>
<dbReference type="Pfam" id="PF03054">
    <property type="entry name" value="tRNA_Me_trans"/>
    <property type="match status" value="1"/>
</dbReference>
<keyword evidence="9" id="KW-0694">RNA-binding</keyword>
<keyword evidence="10" id="KW-1015">Disulfide bond</keyword>
<evidence type="ECO:0000256" key="6">
    <source>
        <dbReference type="ARBA" id="ARBA00022694"/>
    </source>
</evidence>
<evidence type="ECO:0000256" key="9">
    <source>
        <dbReference type="ARBA" id="ARBA00022884"/>
    </source>
</evidence>
<dbReference type="AlphaFoldDB" id="A0A0A8LDI5"/>
<comment type="function">
    <text evidence="1">Catalyzes the 2-thiolation of uridine at the wobble position (U34) of mitochondrial tRNA(Lys), tRNA(Glu) and tRNA(Gln). Required for the formation of 5-taurinomethyl-2-thiouridine (tm5s2U) of mitochondrial tRNA(Lys), tRNA(Glu), and tRNA(Gln) at the wobble position. ATP is required to activate the C2 atom of the wobble base.</text>
</comment>
<accession>A0A0A8LDI5</accession>
<dbReference type="FunFam" id="3.40.50.620:FF:000115">
    <property type="entry name" value="tRNA-specific 2-thiouridylase MnmA"/>
    <property type="match status" value="1"/>
</dbReference>
<comment type="caution">
    <text evidence="14">The sequence shown here is derived from an EMBL/GenBank/DDBJ whole genome shotgun (WGS) entry which is preliminary data.</text>
</comment>
<dbReference type="EMBL" id="CCBQ010000047">
    <property type="protein sequence ID" value="CDO96469.1"/>
    <property type="molecule type" value="Genomic_DNA"/>
</dbReference>
<dbReference type="GO" id="GO:0002143">
    <property type="term" value="P:tRNA wobble position uridine thiolation"/>
    <property type="evidence" value="ECO:0007669"/>
    <property type="project" value="TreeGrafter"/>
</dbReference>
<dbReference type="NCBIfam" id="TIGR00420">
    <property type="entry name" value="trmU"/>
    <property type="match status" value="1"/>
</dbReference>
<evidence type="ECO:0000256" key="10">
    <source>
        <dbReference type="ARBA" id="ARBA00023157"/>
    </source>
</evidence>
<dbReference type="InterPro" id="IPR023382">
    <property type="entry name" value="MnmA-like_central_sf"/>
</dbReference>
<reference evidence="14 15" key="1">
    <citation type="submission" date="2014-03" db="EMBL/GenBank/DDBJ databases">
        <title>The genome of Kluyveromyces dobzhanskii.</title>
        <authorList>
            <person name="Nystedt B."/>
            <person name="Astrom S."/>
        </authorList>
    </citation>
    <scope>NUCLEOTIDE SEQUENCE [LARGE SCALE GENOMIC DNA]</scope>
    <source>
        <strain evidence="14 15">CBS 2104</strain>
    </source>
</reference>
<evidence type="ECO:0000256" key="2">
    <source>
        <dbReference type="ARBA" id="ARBA00006191"/>
    </source>
</evidence>
<dbReference type="PANTHER" id="PTHR11933">
    <property type="entry name" value="TRNA 5-METHYLAMINOMETHYL-2-THIOURIDYLATE -METHYLTRANSFERASE"/>
    <property type="match status" value="1"/>
</dbReference>
<dbReference type="InterPro" id="IPR046885">
    <property type="entry name" value="MnmA-like_C"/>
</dbReference>
<dbReference type="Proteomes" id="UP000031516">
    <property type="component" value="Unassembled WGS sequence"/>
</dbReference>
<dbReference type="OrthoDB" id="3685at2759"/>
<gene>
    <name evidence="14" type="ORF">KLDO_g4672</name>
</gene>
<dbReference type="Pfam" id="PF20259">
    <property type="entry name" value="tRNA_Me_trans_M"/>
    <property type="match status" value="1"/>
</dbReference>
<evidence type="ECO:0000256" key="8">
    <source>
        <dbReference type="ARBA" id="ARBA00022840"/>
    </source>
</evidence>
<comment type="catalytic activity">
    <reaction evidence="11">
        <text>5-taurinomethyluridine(34) in tRNA + S-sulfanyl-L-cysteinyl-[protein] + AH2 + ATP = 5-taurinomethyl-2-thiouridine(34) in tRNA + L-cysteinyl-[protein] + A + AMP + diphosphate + H(+)</text>
        <dbReference type="Rhea" id="RHEA:47040"/>
        <dbReference type="Rhea" id="RHEA-COMP:10131"/>
        <dbReference type="Rhea" id="RHEA-COMP:11726"/>
        <dbReference type="Rhea" id="RHEA-COMP:11732"/>
        <dbReference type="Rhea" id="RHEA-COMP:11733"/>
        <dbReference type="ChEBI" id="CHEBI:13193"/>
        <dbReference type="ChEBI" id="CHEBI:15378"/>
        <dbReference type="ChEBI" id="CHEBI:17499"/>
        <dbReference type="ChEBI" id="CHEBI:29950"/>
        <dbReference type="ChEBI" id="CHEBI:30616"/>
        <dbReference type="ChEBI" id="CHEBI:33019"/>
        <dbReference type="ChEBI" id="CHEBI:61963"/>
        <dbReference type="ChEBI" id="CHEBI:87171"/>
        <dbReference type="ChEBI" id="CHEBI:87172"/>
        <dbReference type="ChEBI" id="CHEBI:456215"/>
        <dbReference type="EC" id="2.8.1.14"/>
    </reaction>
</comment>
<dbReference type="GO" id="GO:0005524">
    <property type="term" value="F:ATP binding"/>
    <property type="evidence" value="ECO:0007669"/>
    <property type="project" value="UniProtKB-KW"/>
</dbReference>
<evidence type="ECO:0000256" key="4">
    <source>
        <dbReference type="ARBA" id="ARBA00022555"/>
    </source>
</evidence>
<evidence type="ECO:0000256" key="1">
    <source>
        <dbReference type="ARBA" id="ARBA00003986"/>
    </source>
</evidence>
<sequence>MPGYQVQSMPSKFDNVVVGMSGGVDSSLSAALFSDYPNVHGVYMQNWGKDQSLSRPEDDPCYEKEWKDAEKLANYLNIPIEFQNFEKDYWFNVFEPMLEQYSIGYTPNPDIGCNQFVKFGKLMNHLDMKFGKNNYWLVMGHYARVLKTDVASHEQQSHLLRGFYHQKDQSYYLSQVSTNALNQMLLPIGNLTKPEVREMAQELGLHTATKPDSQGICFVNNSQHGKFKNFLKEYLPTEPGNIVTVDEISGEKEVWGSHPGIWSYTIGQKIGISLPQGDPRYHGTWYVSEKNKETNEIVIVKGKDNRALFKDYIFVKGFKALSDISPTETFLKDAIDNGELVMQSRSLQTPVKISSIELLNHSEFTLKLQTKERAIAPGQYCCLYINDRVIGSGIIDLIR</sequence>
<evidence type="ECO:0000313" key="14">
    <source>
        <dbReference type="EMBL" id="CDO96469.1"/>
    </source>
</evidence>
<evidence type="ECO:0000256" key="11">
    <source>
        <dbReference type="ARBA" id="ARBA00049564"/>
    </source>
</evidence>
<evidence type="ECO:0000259" key="13">
    <source>
        <dbReference type="Pfam" id="PF20259"/>
    </source>
</evidence>
<keyword evidence="8" id="KW-0067">ATP-binding</keyword>
<dbReference type="Gene3D" id="3.40.50.620">
    <property type="entry name" value="HUPs"/>
    <property type="match status" value="1"/>
</dbReference>
<dbReference type="FunFam" id="2.30.30.280:FF:000001">
    <property type="entry name" value="tRNA-specific 2-thiouridylase MnmA"/>
    <property type="match status" value="1"/>
</dbReference>
<dbReference type="InterPro" id="IPR004506">
    <property type="entry name" value="MnmA-like"/>
</dbReference>
<dbReference type="Pfam" id="PF20258">
    <property type="entry name" value="tRNA_Me_trans_C"/>
    <property type="match status" value="1"/>
</dbReference>
<evidence type="ECO:0000256" key="3">
    <source>
        <dbReference type="ARBA" id="ARBA00011953"/>
    </source>
</evidence>
<dbReference type="EC" id="2.8.1.14" evidence="3"/>
<keyword evidence="6" id="KW-0819">tRNA processing</keyword>
<name>A0A0A8LDI5_9SACH</name>
<organism evidence="14 15">
    <name type="scientific">Kluyveromyces dobzhanskii CBS 2104</name>
    <dbReference type="NCBI Taxonomy" id="1427455"/>
    <lineage>
        <taxon>Eukaryota</taxon>
        <taxon>Fungi</taxon>
        <taxon>Dikarya</taxon>
        <taxon>Ascomycota</taxon>
        <taxon>Saccharomycotina</taxon>
        <taxon>Saccharomycetes</taxon>
        <taxon>Saccharomycetales</taxon>
        <taxon>Saccharomycetaceae</taxon>
        <taxon>Kluyveromyces</taxon>
    </lineage>
</organism>
<proteinExistence type="inferred from homology"/>
<keyword evidence="15" id="KW-1185">Reference proteome</keyword>
<dbReference type="Gene3D" id="2.40.30.10">
    <property type="entry name" value="Translation factors"/>
    <property type="match status" value="1"/>
</dbReference>
<dbReference type="GO" id="GO:0016783">
    <property type="term" value="F:sulfurtransferase activity"/>
    <property type="evidence" value="ECO:0007669"/>
    <property type="project" value="InterPro"/>
</dbReference>
<dbReference type="SUPFAM" id="SSF52402">
    <property type="entry name" value="Adenine nucleotide alpha hydrolases-like"/>
    <property type="match status" value="1"/>
</dbReference>
<dbReference type="NCBIfam" id="NF001138">
    <property type="entry name" value="PRK00143.1"/>
    <property type="match status" value="1"/>
</dbReference>
<dbReference type="InterPro" id="IPR046884">
    <property type="entry name" value="MnmA-like_central"/>
</dbReference>